<dbReference type="SUPFAM" id="SSF52540">
    <property type="entry name" value="P-loop containing nucleoside triphosphate hydrolases"/>
    <property type="match status" value="2"/>
</dbReference>
<keyword evidence="7" id="KW-1185">Reference proteome</keyword>
<dbReference type="FunFam" id="3.40.50.300:FF:000216">
    <property type="entry name" value="Type VII secretion ATPase EccA"/>
    <property type="match status" value="2"/>
</dbReference>
<evidence type="ECO:0000313" key="7">
    <source>
        <dbReference type="Proteomes" id="UP000466345"/>
    </source>
</evidence>
<dbReference type="CDD" id="cd00009">
    <property type="entry name" value="AAA"/>
    <property type="match status" value="2"/>
</dbReference>
<accession>A0A7K0CN76</accession>
<dbReference type="InterPro" id="IPR003593">
    <property type="entry name" value="AAA+_ATPase"/>
</dbReference>
<evidence type="ECO:0000259" key="5">
    <source>
        <dbReference type="SMART" id="SM00382"/>
    </source>
</evidence>
<evidence type="ECO:0000256" key="1">
    <source>
        <dbReference type="ARBA" id="ARBA00010378"/>
    </source>
</evidence>
<proteinExistence type="inferred from homology"/>
<dbReference type="PRINTS" id="PR00819">
    <property type="entry name" value="CBXCFQXSUPER"/>
</dbReference>
<reference evidence="6 7" key="1">
    <citation type="submission" date="2019-10" db="EMBL/GenBank/DDBJ databases">
        <title>Streptomyces smaragdinus sp. nov. and Streptomyces fabii sp. nov., isolated from the gut of fungus growing-termite Macrotermes natalensis.</title>
        <authorList>
            <person name="Schwitalla J."/>
            <person name="Benndorf R."/>
            <person name="Martin K."/>
            <person name="De Beer W."/>
            <person name="Kaster A.-K."/>
            <person name="Vollmers J."/>
            <person name="Poulsen M."/>
            <person name="Beemelmanns C."/>
        </authorList>
    </citation>
    <scope>NUCLEOTIDE SEQUENCE [LARGE SCALE GENOMIC DNA]</scope>
    <source>
        <strain evidence="6 7">RB5</strain>
    </source>
</reference>
<dbReference type="PANTHER" id="PTHR43392:SF2">
    <property type="entry name" value="AAA-TYPE ATPASE FAMILY PROTEIN _ ANKYRIN REPEAT FAMILY PROTEIN"/>
    <property type="match status" value="1"/>
</dbReference>
<dbReference type="GO" id="GO:0016887">
    <property type="term" value="F:ATP hydrolysis activity"/>
    <property type="evidence" value="ECO:0007669"/>
    <property type="project" value="InterPro"/>
</dbReference>
<dbReference type="SMART" id="SM00382">
    <property type="entry name" value="AAA"/>
    <property type="match status" value="2"/>
</dbReference>
<dbReference type="InterPro" id="IPR050773">
    <property type="entry name" value="CbxX/CfxQ_RuBisCO_ESX"/>
</dbReference>
<dbReference type="Gene3D" id="1.10.8.60">
    <property type="match status" value="2"/>
</dbReference>
<protein>
    <submittedName>
        <fullName evidence="6">Holliday junction ATP-dependent DNA helicase RuvB</fullName>
        <ecNumber evidence="6">3.6.4.12</ecNumber>
    </submittedName>
</protein>
<dbReference type="Gene3D" id="3.40.50.300">
    <property type="entry name" value="P-loop containing nucleotide triphosphate hydrolases"/>
    <property type="match status" value="2"/>
</dbReference>
<evidence type="ECO:0000256" key="2">
    <source>
        <dbReference type="ARBA" id="ARBA00022741"/>
    </source>
</evidence>
<feature type="region of interest" description="Disordered" evidence="4">
    <location>
        <begin position="74"/>
        <end position="132"/>
    </location>
</feature>
<feature type="domain" description="AAA+ ATPase" evidence="5">
    <location>
        <begin position="610"/>
        <end position="751"/>
    </location>
</feature>
<evidence type="ECO:0000256" key="4">
    <source>
        <dbReference type="SAM" id="MobiDB-lite"/>
    </source>
</evidence>
<dbReference type="GO" id="GO:0005524">
    <property type="term" value="F:ATP binding"/>
    <property type="evidence" value="ECO:0007669"/>
    <property type="project" value="UniProtKB-KW"/>
</dbReference>
<organism evidence="6 7">
    <name type="scientific">Streptomyces smaragdinus</name>
    <dbReference type="NCBI Taxonomy" id="2585196"/>
    <lineage>
        <taxon>Bacteria</taxon>
        <taxon>Bacillati</taxon>
        <taxon>Actinomycetota</taxon>
        <taxon>Actinomycetes</taxon>
        <taxon>Kitasatosporales</taxon>
        <taxon>Streptomycetaceae</taxon>
        <taxon>Streptomyces</taxon>
    </lineage>
</organism>
<dbReference type="InterPro" id="IPR003959">
    <property type="entry name" value="ATPase_AAA_core"/>
</dbReference>
<sequence>MTGPLGARFTDVRLSTGEPFTVLYGPGVDDTFVGADYLERDLDAALWQLLRDEACPRVAFSSLRRPLYFLDPASEARSRPAAAPPRPPDQAPGQMRHPQLRGPLGGLVVRPRTPEPEPAQQETGPPRGLSDPFTVMTLQSYLTGQERTAVVFTEAENTLRHTTAVRHLDTFFSDWARHGDYHHPVVLVFAQPTFEACEEFVNRLGSYPGLAARLRRHASSRVGPPDEAELHRLVQRLRLRQGLAIGDWRRLDTTVRTMAAGQLNLRNWRGRLLSLGDTPLTAFGGLSATPGPDTPPDDRPAHERLAAMAGLDSVKKHLERIRLRMAALRRLHAEGRGTSAQPPSPHLVFSGPPGTGKTTVAGLVGEMYRELGVLRRGHVVTARMDDLVAGYVGQTAARTHAKVDEALDGVLFIDEAYGLSDQRDGFGGEAIQALLTRMENDRDRLVVIVAGYPEKMDEFLAADPGLSRRFAERIEFPDYPPDLLHTILLGDLRDRGLHWDTPVADQLLRAVTSMYDTRRPGFGNAGAMRDLGSDIFTEWAVRVDGDIARPLTVEDLPASVREHLARPVPEPGALLSALDTLVGLDSVREVLTGLAGRIRLRQARGQSVPAPPHMLFLGPPGTGKTTVARAVGAMLRDLGLLHTGHVVEVTRGDLVAEYVGQTAPRVVDAVHRALDGVLFIDEAYSLSTGSGLSGGDFGQEAIDTLTREMEHWNDRLVVIAAGYPREMDGFLRANSGLASRFTQRVEFRPYTTDELVEVLRRTVRADRFTLSPPAAEAAGRWLEERRRAAPDTFGNAREVRGLYGLMEQRLADRLGPDIAADADTVEFTAGDVPPPGT</sequence>
<keyword evidence="6" id="KW-0347">Helicase</keyword>
<name>A0A7K0CN76_9ACTN</name>
<dbReference type="OrthoDB" id="9806903at2"/>
<dbReference type="GO" id="GO:0003678">
    <property type="term" value="F:DNA helicase activity"/>
    <property type="evidence" value="ECO:0007669"/>
    <property type="project" value="UniProtKB-EC"/>
</dbReference>
<dbReference type="Proteomes" id="UP000466345">
    <property type="component" value="Unassembled WGS sequence"/>
</dbReference>
<dbReference type="RefSeq" id="WP_153455782.1">
    <property type="nucleotide sequence ID" value="NZ_WEGJ01000026.1"/>
</dbReference>
<feature type="domain" description="AAA+ ATPase" evidence="5">
    <location>
        <begin position="343"/>
        <end position="480"/>
    </location>
</feature>
<dbReference type="AlphaFoldDB" id="A0A7K0CN76"/>
<evidence type="ECO:0000256" key="3">
    <source>
        <dbReference type="ARBA" id="ARBA00022840"/>
    </source>
</evidence>
<evidence type="ECO:0000313" key="6">
    <source>
        <dbReference type="EMBL" id="MQY14938.1"/>
    </source>
</evidence>
<dbReference type="InterPro" id="IPR000641">
    <property type="entry name" value="CbxX/CfxQ"/>
</dbReference>
<keyword evidence="3" id="KW-0067">ATP-binding</keyword>
<dbReference type="EC" id="3.6.4.12" evidence="6"/>
<dbReference type="Pfam" id="PF00004">
    <property type="entry name" value="AAA"/>
    <property type="match status" value="2"/>
</dbReference>
<comment type="caution">
    <text evidence="6">The sequence shown here is derived from an EMBL/GenBank/DDBJ whole genome shotgun (WGS) entry which is preliminary data.</text>
</comment>
<dbReference type="InterPro" id="IPR027417">
    <property type="entry name" value="P-loop_NTPase"/>
</dbReference>
<keyword evidence="2" id="KW-0547">Nucleotide-binding</keyword>
<keyword evidence="6" id="KW-0378">Hydrolase</keyword>
<dbReference type="PANTHER" id="PTHR43392">
    <property type="entry name" value="AAA-TYPE ATPASE FAMILY PROTEIN / ANKYRIN REPEAT FAMILY PROTEIN"/>
    <property type="match status" value="1"/>
</dbReference>
<dbReference type="EMBL" id="WEGJ01000026">
    <property type="protein sequence ID" value="MQY14938.1"/>
    <property type="molecule type" value="Genomic_DNA"/>
</dbReference>
<feature type="region of interest" description="Disordered" evidence="4">
    <location>
        <begin position="334"/>
        <end position="354"/>
    </location>
</feature>
<comment type="similarity">
    <text evidence="1">Belongs to the CbxX/CfxQ family.</text>
</comment>
<gene>
    <name evidence="6" type="primary">ruvB</name>
    <name evidence="6" type="ORF">SRB5_51140</name>
</gene>